<dbReference type="EMBL" id="JBJQND010000012">
    <property type="protein sequence ID" value="KAL3860306.1"/>
    <property type="molecule type" value="Genomic_DNA"/>
</dbReference>
<name>A0ABD3VGM4_SINWO</name>
<feature type="transmembrane region" description="Helical" evidence="7">
    <location>
        <begin position="29"/>
        <end position="50"/>
    </location>
</feature>
<evidence type="ECO:0000256" key="7">
    <source>
        <dbReference type="RuleBase" id="RU079119"/>
    </source>
</evidence>
<sequence length="578" mass="64771">MGGDVEPGRNFRETCRGNGWSCPPHPLQFVAWICVAYFAIIHFTTLVPALPKEWHPAGYIIPGIALTVHVFCHIVSSSINPADPSVLRKNKIGKIPAFDRSQHSHVIENCHCYICEVDVGPRSKHCSVCNKCIADFDHHCKWLNNCVGSRNYRWFLATLITGIIGILLVFTLALVEFIAYYADKNNRTILSPYIKFEVFHQPTTGEGWLVLLGFTFVLGILADGLLIHLFGFHCYLLYHGITTYDYIIMDRDKEKEKERDEDVNSITSSKRGKRNKITPSAQHKKQTFSDNKGSRLKQTNIGILPTVSASVEDYQRVLMEAEGRIEGETPPPSTSPIHQYDSTINNNNEEKSANFGADDSTAVRKLKKKTLSRSRSSSESPVSTKDNPELYMNKGYLVNLNLAIRNPVKIQAPPPMTPKGSGRAPEYNSDTADSLDEVPIDKSLNMSTKSSSELHQANEDKTLSLKDGGKKRQKKNRRKKKAIQEDLNATTMFTVNSSARFNTDGSLDYSEGFQKLPLTPIQIRKRPTEVPPLDLTALKSSNESNSFRPFSSARSSDTFYTERVLPSVPERPVADTEV</sequence>
<feature type="compositionally biased region" description="Basic residues" evidence="8">
    <location>
        <begin position="270"/>
        <end position="286"/>
    </location>
</feature>
<evidence type="ECO:0000256" key="5">
    <source>
        <dbReference type="ARBA" id="ARBA00023136"/>
    </source>
</evidence>
<feature type="region of interest" description="Disordered" evidence="8">
    <location>
        <begin position="447"/>
        <end position="485"/>
    </location>
</feature>
<dbReference type="PANTHER" id="PTHR22883:SF203">
    <property type="entry name" value="PALMITOYLTRANSFERASE"/>
    <property type="match status" value="1"/>
</dbReference>
<evidence type="ECO:0000313" key="10">
    <source>
        <dbReference type="EMBL" id="KAL3860306.1"/>
    </source>
</evidence>
<feature type="transmembrane region" description="Helical" evidence="7">
    <location>
        <begin position="57"/>
        <end position="79"/>
    </location>
</feature>
<evidence type="ECO:0000256" key="4">
    <source>
        <dbReference type="ARBA" id="ARBA00022989"/>
    </source>
</evidence>
<keyword evidence="4 7" id="KW-1133">Transmembrane helix</keyword>
<dbReference type="EC" id="2.3.1.225" evidence="7"/>
<gene>
    <name evidence="10" type="ORF">ACJMK2_010445</name>
</gene>
<evidence type="ECO:0000313" key="11">
    <source>
        <dbReference type="Proteomes" id="UP001634394"/>
    </source>
</evidence>
<feature type="region of interest" description="Disordered" evidence="8">
    <location>
        <begin position="257"/>
        <end position="292"/>
    </location>
</feature>
<keyword evidence="11" id="KW-1185">Reference proteome</keyword>
<comment type="domain">
    <text evidence="7">The DHHC domain is required for palmitoyltransferase activity.</text>
</comment>
<evidence type="ECO:0000256" key="2">
    <source>
        <dbReference type="ARBA" id="ARBA00022679"/>
    </source>
</evidence>
<feature type="transmembrane region" description="Helical" evidence="7">
    <location>
        <begin position="203"/>
        <end position="221"/>
    </location>
</feature>
<dbReference type="InterPro" id="IPR001594">
    <property type="entry name" value="Palmitoyltrfase_DHHC"/>
</dbReference>
<feature type="compositionally biased region" description="Polar residues" evidence="8">
    <location>
        <begin position="335"/>
        <end position="347"/>
    </location>
</feature>
<feature type="compositionally biased region" description="Basic and acidic residues" evidence="8">
    <location>
        <begin position="456"/>
        <end position="470"/>
    </location>
</feature>
<dbReference type="AlphaFoldDB" id="A0ABD3VGM4"/>
<comment type="subcellular location">
    <subcellularLocation>
        <location evidence="1">Membrane</location>
        <topology evidence="1">Multi-pass membrane protein</topology>
    </subcellularLocation>
</comment>
<evidence type="ECO:0000256" key="6">
    <source>
        <dbReference type="ARBA" id="ARBA00023315"/>
    </source>
</evidence>
<feature type="domain" description="Palmitoyltransferase DHHC" evidence="9">
    <location>
        <begin position="108"/>
        <end position="247"/>
    </location>
</feature>
<proteinExistence type="inferred from homology"/>
<keyword evidence="5 7" id="KW-0472">Membrane</keyword>
<evidence type="ECO:0000256" key="3">
    <source>
        <dbReference type="ARBA" id="ARBA00022692"/>
    </source>
</evidence>
<keyword evidence="2 7" id="KW-0808">Transferase</keyword>
<feature type="region of interest" description="Disordered" evidence="8">
    <location>
        <begin position="409"/>
        <end position="434"/>
    </location>
</feature>
<feature type="compositionally biased region" description="Basic residues" evidence="8">
    <location>
        <begin position="471"/>
        <end position="481"/>
    </location>
</feature>
<accession>A0ABD3VGM4</accession>
<comment type="catalytic activity">
    <reaction evidence="7">
        <text>L-cysteinyl-[protein] + hexadecanoyl-CoA = S-hexadecanoyl-L-cysteinyl-[protein] + CoA</text>
        <dbReference type="Rhea" id="RHEA:36683"/>
        <dbReference type="Rhea" id="RHEA-COMP:10131"/>
        <dbReference type="Rhea" id="RHEA-COMP:11032"/>
        <dbReference type="ChEBI" id="CHEBI:29950"/>
        <dbReference type="ChEBI" id="CHEBI:57287"/>
        <dbReference type="ChEBI" id="CHEBI:57379"/>
        <dbReference type="ChEBI" id="CHEBI:74151"/>
        <dbReference type="EC" id="2.3.1.225"/>
    </reaction>
</comment>
<dbReference type="InterPro" id="IPR039859">
    <property type="entry name" value="PFA4/ZDH16/20/ERF2-like"/>
</dbReference>
<dbReference type="Pfam" id="PF01529">
    <property type="entry name" value="DHHC"/>
    <property type="match status" value="1"/>
</dbReference>
<dbReference type="Proteomes" id="UP001634394">
    <property type="component" value="Unassembled WGS sequence"/>
</dbReference>
<feature type="compositionally biased region" description="Low complexity" evidence="8">
    <location>
        <begin position="373"/>
        <end position="385"/>
    </location>
</feature>
<keyword evidence="6 7" id="KW-0012">Acyltransferase</keyword>
<dbReference type="GO" id="GO:0016020">
    <property type="term" value="C:membrane"/>
    <property type="evidence" value="ECO:0007669"/>
    <property type="project" value="UniProtKB-SubCell"/>
</dbReference>
<dbReference type="GO" id="GO:0019706">
    <property type="term" value="F:protein-cysteine S-palmitoyltransferase activity"/>
    <property type="evidence" value="ECO:0007669"/>
    <property type="project" value="UniProtKB-EC"/>
</dbReference>
<feature type="compositionally biased region" description="Polar residues" evidence="8">
    <location>
        <begin position="539"/>
        <end position="559"/>
    </location>
</feature>
<dbReference type="PANTHER" id="PTHR22883">
    <property type="entry name" value="ZINC FINGER DHHC DOMAIN CONTAINING PROTEIN"/>
    <property type="match status" value="1"/>
</dbReference>
<comment type="similarity">
    <text evidence="7">Belongs to the DHHC palmitoyltransferase family.</text>
</comment>
<evidence type="ECO:0000256" key="8">
    <source>
        <dbReference type="SAM" id="MobiDB-lite"/>
    </source>
</evidence>
<dbReference type="PROSITE" id="PS50216">
    <property type="entry name" value="DHHC"/>
    <property type="match status" value="1"/>
</dbReference>
<feature type="region of interest" description="Disordered" evidence="8">
    <location>
        <begin position="323"/>
        <end position="389"/>
    </location>
</feature>
<feature type="transmembrane region" description="Helical" evidence="7">
    <location>
        <begin position="154"/>
        <end position="182"/>
    </location>
</feature>
<keyword evidence="3 7" id="KW-0812">Transmembrane</keyword>
<organism evidence="10 11">
    <name type="scientific">Sinanodonta woodiana</name>
    <name type="common">Chinese pond mussel</name>
    <name type="synonym">Anodonta woodiana</name>
    <dbReference type="NCBI Taxonomy" id="1069815"/>
    <lineage>
        <taxon>Eukaryota</taxon>
        <taxon>Metazoa</taxon>
        <taxon>Spiralia</taxon>
        <taxon>Lophotrochozoa</taxon>
        <taxon>Mollusca</taxon>
        <taxon>Bivalvia</taxon>
        <taxon>Autobranchia</taxon>
        <taxon>Heteroconchia</taxon>
        <taxon>Palaeoheterodonta</taxon>
        <taxon>Unionida</taxon>
        <taxon>Unionoidea</taxon>
        <taxon>Unionidae</taxon>
        <taxon>Unioninae</taxon>
        <taxon>Sinanodonta</taxon>
    </lineage>
</organism>
<evidence type="ECO:0000256" key="1">
    <source>
        <dbReference type="ARBA" id="ARBA00004141"/>
    </source>
</evidence>
<comment type="caution">
    <text evidence="10">The sequence shown here is derived from an EMBL/GenBank/DDBJ whole genome shotgun (WGS) entry which is preliminary data.</text>
</comment>
<feature type="region of interest" description="Disordered" evidence="8">
    <location>
        <begin position="539"/>
        <end position="578"/>
    </location>
</feature>
<reference evidence="10 11" key="1">
    <citation type="submission" date="2024-11" db="EMBL/GenBank/DDBJ databases">
        <title>Chromosome-level genome assembly of the freshwater bivalve Anodonta woodiana.</title>
        <authorList>
            <person name="Chen X."/>
        </authorList>
    </citation>
    <scope>NUCLEOTIDE SEQUENCE [LARGE SCALE GENOMIC DNA]</scope>
    <source>
        <strain evidence="10">MN2024</strain>
        <tissue evidence="10">Gills</tissue>
    </source>
</reference>
<protein>
    <recommendedName>
        <fullName evidence="7">Palmitoyltransferase</fullName>
        <ecNumber evidence="7">2.3.1.225</ecNumber>
    </recommendedName>
</protein>
<evidence type="ECO:0000259" key="9">
    <source>
        <dbReference type="Pfam" id="PF01529"/>
    </source>
</evidence>